<keyword evidence="2" id="KW-0808">Transferase</keyword>
<dbReference type="OrthoDB" id="7055795at2"/>
<dbReference type="GO" id="GO:0003964">
    <property type="term" value="F:RNA-directed DNA polymerase activity"/>
    <property type="evidence" value="ECO:0007669"/>
    <property type="project" value="UniProtKB-KW"/>
</dbReference>
<gene>
    <name evidence="11" type="ORF">F985_00405</name>
</gene>
<dbReference type="Proteomes" id="UP000013065">
    <property type="component" value="Unassembled WGS sequence"/>
</dbReference>
<reference evidence="11 12" key="2">
    <citation type="journal article" date="2015" name="Int. J. Syst. Evol. Microbiol.">
        <title>Acinetobacter seifertii sp. nov., a member of the Acinetobacter calcoaceticus-Acinetobacter baumannii complex isolated from human clinical specimens.</title>
        <authorList>
            <person name="Nemec A."/>
            <person name="Krizova L."/>
            <person name="Maixnerova M."/>
            <person name="Sedo O."/>
            <person name="Brisse S."/>
            <person name="Higgins P.G."/>
        </authorList>
    </citation>
    <scope>NUCLEOTIDE SEQUENCE [LARGE SCALE GENOMIC DNA]</scope>
    <source>
        <strain evidence="11 12">NIPH 973</strain>
    </source>
</reference>
<dbReference type="NCBIfam" id="NF038233">
    <property type="entry name" value="retron_St85_RT"/>
    <property type="match status" value="1"/>
</dbReference>
<keyword evidence="7" id="KW-0051">Antiviral defense</keyword>
<evidence type="ECO:0000256" key="5">
    <source>
        <dbReference type="ARBA" id="ARBA00022842"/>
    </source>
</evidence>
<feature type="domain" description="Reverse transcriptase" evidence="10">
    <location>
        <begin position="18"/>
        <end position="242"/>
    </location>
</feature>
<dbReference type="GO" id="GO:0051607">
    <property type="term" value="P:defense response to virus"/>
    <property type="evidence" value="ECO:0007669"/>
    <property type="project" value="UniProtKB-KW"/>
</dbReference>
<dbReference type="AlphaFoldDB" id="N8R2M7"/>
<keyword evidence="6" id="KW-0695">RNA-directed DNA polymerase</keyword>
<dbReference type="GO" id="GO:0003723">
    <property type="term" value="F:RNA binding"/>
    <property type="evidence" value="ECO:0007669"/>
    <property type="project" value="InterPro"/>
</dbReference>
<accession>N8R2M7</accession>
<evidence type="ECO:0000313" key="12">
    <source>
        <dbReference type="Proteomes" id="UP000013065"/>
    </source>
</evidence>
<dbReference type="GO" id="GO:0046872">
    <property type="term" value="F:metal ion binding"/>
    <property type="evidence" value="ECO:0007669"/>
    <property type="project" value="UniProtKB-KW"/>
</dbReference>
<comment type="catalytic activity">
    <reaction evidence="9">
        <text>DNA(n) + a 2'-deoxyribonucleoside 5'-triphosphate = DNA(n+1) + diphosphate</text>
        <dbReference type="Rhea" id="RHEA:22508"/>
        <dbReference type="Rhea" id="RHEA-COMP:17339"/>
        <dbReference type="Rhea" id="RHEA-COMP:17340"/>
        <dbReference type="ChEBI" id="CHEBI:33019"/>
        <dbReference type="ChEBI" id="CHEBI:61560"/>
        <dbReference type="ChEBI" id="CHEBI:173112"/>
        <dbReference type="EC" id="2.7.7.49"/>
    </reaction>
</comment>
<reference evidence="12" key="1">
    <citation type="submission" date="2013-02" db="EMBL/GenBank/DDBJ databases">
        <title>The Genome Sequence of Acinetobacter sp. NIPH 973.</title>
        <authorList>
            <consortium name="The Broad Institute Genome Sequencing Platform"/>
            <consortium name="The Broad Institute Genome Sequencing Center for Infectious Disease"/>
            <person name="Cerqueira G."/>
            <person name="Feldgarden M."/>
            <person name="Courvalin P."/>
            <person name="Perichon B."/>
            <person name="Grillot-Courvalin C."/>
            <person name="Clermont D."/>
            <person name="Rocha E."/>
            <person name="Yoon E.-J."/>
            <person name="Nemec A."/>
            <person name="Walker B."/>
            <person name="Young S.K."/>
            <person name="Zeng Q."/>
            <person name="Gargeya S."/>
            <person name="Fitzgerald M."/>
            <person name="Haas B."/>
            <person name="Abouelleil A."/>
            <person name="Alvarado L."/>
            <person name="Arachchi H.M."/>
            <person name="Berlin A.M."/>
            <person name="Chapman S.B."/>
            <person name="Dewar J."/>
            <person name="Goldberg J."/>
            <person name="Griggs A."/>
            <person name="Gujja S."/>
            <person name="Hansen M."/>
            <person name="Howarth C."/>
            <person name="Imamovic A."/>
            <person name="Larimer J."/>
            <person name="McCowan C."/>
            <person name="Murphy C."/>
            <person name="Neiman D."/>
            <person name="Pearson M."/>
            <person name="Priest M."/>
            <person name="Roberts A."/>
            <person name="Saif S."/>
            <person name="Shea T."/>
            <person name="Sisk P."/>
            <person name="Sykes S."/>
            <person name="Wortman J."/>
            <person name="Nusbaum C."/>
            <person name="Birren B."/>
        </authorList>
    </citation>
    <scope>NUCLEOTIDE SEQUENCE [LARGE SCALE GENOMIC DNA]</scope>
    <source>
        <strain evidence="12">NIPH 973</strain>
    </source>
</reference>
<dbReference type="EMBL" id="APOO01000002">
    <property type="protein sequence ID" value="ENU45201.1"/>
    <property type="molecule type" value="Genomic_DNA"/>
</dbReference>
<dbReference type="PATRIC" id="fig|520709.3.peg.398"/>
<dbReference type="HOGENOM" id="CLU_028398_2_2_6"/>
<dbReference type="EC" id="2.7.7.49" evidence="1"/>
<dbReference type="PROSITE" id="PS50878">
    <property type="entry name" value="RT_POL"/>
    <property type="match status" value="1"/>
</dbReference>
<comment type="similarity">
    <text evidence="8">Belongs to the bacterial reverse transcriptase family.</text>
</comment>
<name>N8R2M7_9GAMM</name>
<keyword evidence="5" id="KW-0460">Magnesium</keyword>
<evidence type="ECO:0000256" key="1">
    <source>
        <dbReference type="ARBA" id="ARBA00012493"/>
    </source>
</evidence>
<evidence type="ECO:0000256" key="7">
    <source>
        <dbReference type="ARBA" id="ARBA00023118"/>
    </source>
</evidence>
<dbReference type="CDD" id="cd03487">
    <property type="entry name" value="RT_Bac_retron_II"/>
    <property type="match status" value="1"/>
</dbReference>
<keyword evidence="3" id="KW-0548">Nucleotidyltransferase</keyword>
<dbReference type="InterPro" id="IPR051083">
    <property type="entry name" value="GrpII_Intron_Splice-Mob/Def"/>
</dbReference>
<evidence type="ECO:0000256" key="9">
    <source>
        <dbReference type="ARBA" id="ARBA00048173"/>
    </source>
</evidence>
<protein>
    <recommendedName>
        <fullName evidence="1">RNA-directed DNA polymerase</fullName>
        <ecNumber evidence="1">2.7.7.49</ecNumber>
    </recommendedName>
</protein>
<dbReference type="InterPro" id="IPR043502">
    <property type="entry name" value="DNA/RNA_pol_sf"/>
</dbReference>
<dbReference type="SUPFAM" id="SSF56672">
    <property type="entry name" value="DNA/RNA polymerases"/>
    <property type="match status" value="1"/>
</dbReference>
<evidence type="ECO:0000256" key="2">
    <source>
        <dbReference type="ARBA" id="ARBA00022679"/>
    </source>
</evidence>
<dbReference type="RefSeq" id="WP_004705311.1">
    <property type="nucleotide sequence ID" value="NZ_JANBOG010000003.1"/>
</dbReference>
<comment type="caution">
    <text evidence="11">The sequence shown here is derived from an EMBL/GenBank/DDBJ whole genome shotgun (WGS) entry which is preliminary data.</text>
</comment>
<evidence type="ECO:0000256" key="8">
    <source>
        <dbReference type="ARBA" id="ARBA00034120"/>
    </source>
</evidence>
<dbReference type="PRINTS" id="PR00866">
    <property type="entry name" value="RNADNAPOLMS"/>
</dbReference>
<evidence type="ECO:0000256" key="3">
    <source>
        <dbReference type="ARBA" id="ARBA00022695"/>
    </source>
</evidence>
<dbReference type="PANTHER" id="PTHR34047:SF7">
    <property type="entry name" value="RNA-DIRECTED DNA POLYMERASE"/>
    <property type="match status" value="1"/>
</dbReference>
<dbReference type="InterPro" id="IPR000477">
    <property type="entry name" value="RT_dom"/>
</dbReference>
<dbReference type="Pfam" id="PF00078">
    <property type="entry name" value="RVT_1"/>
    <property type="match status" value="1"/>
</dbReference>
<evidence type="ECO:0000256" key="6">
    <source>
        <dbReference type="ARBA" id="ARBA00022918"/>
    </source>
</evidence>
<proteinExistence type="inferred from homology"/>
<organism evidence="11 12">
    <name type="scientific">Acinetobacter seifertii</name>
    <dbReference type="NCBI Taxonomy" id="1530123"/>
    <lineage>
        <taxon>Bacteria</taxon>
        <taxon>Pseudomonadati</taxon>
        <taxon>Pseudomonadota</taxon>
        <taxon>Gammaproteobacteria</taxon>
        <taxon>Moraxellales</taxon>
        <taxon>Moraxellaceae</taxon>
        <taxon>Acinetobacter</taxon>
        <taxon>Acinetobacter calcoaceticus/baumannii complex</taxon>
    </lineage>
</organism>
<keyword evidence="4" id="KW-0479">Metal-binding</keyword>
<sequence length="312" mass="36660">MSRVEILEKLKLKFNKTPLELFQFLDDAPRKYKVYEIPKRTSGTRIIAQPISELKDYQRFVISILQTDLLLHDCCMAYVKGKDIKKNAEAHSQNSFFLKMDFMDFFNSITPSLFWHACERQNIDFDWFDKELLEKILFWRPSKYSKKLVLSIGAPSSPFISNFLMYSFDNEISDFCRKNNITYTRYADDLTFSTSNALVLFSVPNFVKKVLLKIYGQKIQINQFKTVFSSRKHNRHVTGLTITNENSVSIGRAKKRYIKHLVHAFIEQKVDPQDLNYLKGYLAFIQYVEPKFLNSLEQKYTAAVIQEIRIGN</sequence>
<evidence type="ECO:0000256" key="4">
    <source>
        <dbReference type="ARBA" id="ARBA00022723"/>
    </source>
</evidence>
<dbReference type="PANTHER" id="PTHR34047">
    <property type="entry name" value="NUCLEAR INTRON MATURASE 1, MITOCHONDRIAL-RELATED"/>
    <property type="match status" value="1"/>
</dbReference>
<evidence type="ECO:0000259" key="10">
    <source>
        <dbReference type="PROSITE" id="PS50878"/>
    </source>
</evidence>
<evidence type="ECO:0000313" key="11">
    <source>
        <dbReference type="EMBL" id="ENU45201.1"/>
    </source>
</evidence>
<dbReference type="InterPro" id="IPR000123">
    <property type="entry name" value="Reverse_transcriptase_msDNA"/>
</dbReference>